<keyword evidence="3 5" id="KW-1133">Transmembrane helix</keyword>
<keyword evidence="4 5" id="KW-0472">Membrane</keyword>
<dbReference type="Gene3D" id="1.20.1250.20">
    <property type="entry name" value="MFS general substrate transporter like domains"/>
    <property type="match status" value="2"/>
</dbReference>
<dbReference type="Pfam" id="PF07690">
    <property type="entry name" value="MFS_1"/>
    <property type="match status" value="1"/>
</dbReference>
<evidence type="ECO:0000259" key="6">
    <source>
        <dbReference type="PROSITE" id="PS50850"/>
    </source>
</evidence>
<gene>
    <name evidence="7" type="ORF">SAMN05446927_7837</name>
</gene>
<evidence type="ECO:0000256" key="5">
    <source>
        <dbReference type="SAM" id="Phobius"/>
    </source>
</evidence>
<evidence type="ECO:0000256" key="3">
    <source>
        <dbReference type="ARBA" id="ARBA00022989"/>
    </source>
</evidence>
<feature type="domain" description="Major facilitator superfamily (MFS) profile" evidence="6">
    <location>
        <begin position="30"/>
        <end position="410"/>
    </location>
</feature>
<dbReference type="GO" id="GO:0016020">
    <property type="term" value="C:membrane"/>
    <property type="evidence" value="ECO:0007669"/>
    <property type="project" value="UniProtKB-ARBA"/>
</dbReference>
<dbReference type="InterPro" id="IPR011701">
    <property type="entry name" value="MFS"/>
</dbReference>
<feature type="transmembrane region" description="Helical" evidence="5">
    <location>
        <begin position="386"/>
        <end position="405"/>
    </location>
</feature>
<dbReference type="RefSeq" id="WP_062635801.1">
    <property type="nucleotide sequence ID" value="NZ_FCOG02000017.1"/>
</dbReference>
<evidence type="ECO:0000256" key="1">
    <source>
        <dbReference type="ARBA" id="ARBA00004127"/>
    </source>
</evidence>
<organism evidence="7 8">
    <name type="scientific">Caballeronia arationis</name>
    <dbReference type="NCBI Taxonomy" id="1777142"/>
    <lineage>
        <taxon>Bacteria</taxon>
        <taxon>Pseudomonadati</taxon>
        <taxon>Pseudomonadota</taxon>
        <taxon>Betaproteobacteria</taxon>
        <taxon>Burkholderiales</taxon>
        <taxon>Burkholderiaceae</taxon>
        <taxon>Caballeronia</taxon>
    </lineage>
</organism>
<sequence>MKSNDQLAATGHLLSATTPDAANSGFRWVILLVVWAAFTVSCVDRFAWASIAAPAGRALGFDLALLGALTTAFYVGYTVSCPIGGILADKLGSRATLAISMFPLAALTFCFSFVHTFWAGIALHLLMGFAAGAEYGATIKILTVWFGKDKGRAFGIWATGTSVSVVLANAIVPRFALAYGWQSAYQILGIATLVFTTICVLVVRDAPAGLSVPRISGARVAALLRNRNIVFVALGGAGALYGTLGFVAWASALLTVAHGLSPVVAGSVLMWFGVGAFLSKPLFGWLYDVLHRYARLVAVVDLALFIVLLVAFGKCSSTSGYFFIAPFLGAAAYGYTPLLIGLYTQASGPRLAGAAAGFVNTIWSVGSFISPILAGYVFAHGRSLDMTLGVIAAGPLAGAIFLCCVRSSPDVRVS</sequence>
<dbReference type="GO" id="GO:0061513">
    <property type="term" value="F:glucose 6-phosphate:phosphate antiporter activity"/>
    <property type="evidence" value="ECO:0007669"/>
    <property type="project" value="TreeGrafter"/>
</dbReference>
<dbReference type="OrthoDB" id="9766638at2"/>
<evidence type="ECO:0000256" key="4">
    <source>
        <dbReference type="ARBA" id="ARBA00023136"/>
    </source>
</evidence>
<feature type="transmembrane region" description="Helical" evidence="5">
    <location>
        <begin position="154"/>
        <end position="172"/>
    </location>
</feature>
<dbReference type="PROSITE" id="PS50850">
    <property type="entry name" value="MFS"/>
    <property type="match status" value="1"/>
</dbReference>
<comment type="caution">
    <text evidence="7">The sequence shown here is derived from an EMBL/GenBank/DDBJ whole genome shotgun (WGS) entry which is preliminary data.</text>
</comment>
<feature type="transmembrane region" description="Helical" evidence="5">
    <location>
        <begin position="63"/>
        <end position="88"/>
    </location>
</feature>
<dbReference type="InterPro" id="IPR020846">
    <property type="entry name" value="MFS_dom"/>
</dbReference>
<feature type="transmembrane region" description="Helical" evidence="5">
    <location>
        <begin position="319"/>
        <end position="344"/>
    </location>
</feature>
<dbReference type="EMBL" id="OCSU01000003">
    <property type="protein sequence ID" value="SOE89171.1"/>
    <property type="molecule type" value="Genomic_DNA"/>
</dbReference>
<dbReference type="InterPro" id="IPR036259">
    <property type="entry name" value="MFS_trans_sf"/>
</dbReference>
<evidence type="ECO:0000313" key="8">
    <source>
        <dbReference type="Proteomes" id="UP000219522"/>
    </source>
</evidence>
<feature type="transmembrane region" description="Helical" evidence="5">
    <location>
        <begin position="229"/>
        <end position="252"/>
    </location>
</feature>
<dbReference type="GO" id="GO:0012505">
    <property type="term" value="C:endomembrane system"/>
    <property type="evidence" value="ECO:0007669"/>
    <property type="project" value="UniProtKB-SubCell"/>
</dbReference>
<feature type="transmembrane region" description="Helical" evidence="5">
    <location>
        <begin position="184"/>
        <end position="203"/>
    </location>
</feature>
<dbReference type="InterPro" id="IPR051337">
    <property type="entry name" value="OPA_Antiporter"/>
</dbReference>
<feature type="transmembrane region" description="Helical" evidence="5">
    <location>
        <begin position="351"/>
        <end position="374"/>
    </location>
</feature>
<feature type="transmembrane region" description="Helical" evidence="5">
    <location>
        <begin position="121"/>
        <end position="142"/>
    </location>
</feature>
<proteinExistence type="predicted"/>
<evidence type="ECO:0000313" key="7">
    <source>
        <dbReference type="EMBL" id="SOE89171.1"/>
    </source>
</evidence>
<keyword evidence="2 5" id="KW-0812">Transmembrane</keyword>
<feature type="transmembrane region" description="Helical" evidence="5">
    <location>
        <begin position="28"/>
        <end position="51"/>
    </location>
</feature>
<dbReference type="PANTHER" id="PTHR43826:SF3">
    <property type="entry name" value="GLUCOSE-6-PHOSPHATE EXCHANGER SLC37A4"/>
    <property type="match status" value="1"/>
</dbReference>
<feature type="transmembrane region" description="Helical" evidence="5">
    <location>
        <begin position="293"/>
        <end position="313"/>
    </location>
</feature>
<dbReference type="Proteomes" id="UP000219522">
    <property type="component" value="Unassembled WGS sequence"/>
</dbReference>
<protein>
    <submittedName>
        <fullName evidence="7">Sugar phosphate permease</fullName>
    </submittedName>
</protein>
<accession>A0A7Z7N6V7</accession>
<keyword evidence="8" id="KW-1185">Reference proteome</keyword>
<feature type="transmembrane region" description="Helical" evidence="5">
    <location>
        <begin position="95"/>
        <end position="115"/>
    </location>
</feature>
<dbReference type="PANTHER" id="PTHR43826">
    <property type="entry name" value="GLUCOSE-6-PHOSPHATE EXCHANGER SLC37A4"/>
    <property type="match status" value="1"/>
</dbReference>
<dbReference type="GO" id="GO:0035435">
    <property type="term" value="P:phosphate ion transmembrane transport"/>
    <property type="evidence" value="ECO:0007669"/>
    <property type="project" value="TreeGrafter"/>
</dbReference>
<dbReference type="SUPFAM" id="SSF103473">
    <property type="entry name" value="MFS general substrate transporter"/>
    <property type="match status" value="1"/>
</dbReference>
<dbReference type="AlphaFoldDB" id="A0A7Z7N6V7"/>
<reference evidence="7 8" key="1">
    <citation type="submission" date="2017-09" db="EMBL/GenBank/DDBJ databases">
        <authorList>
            <person name="Varghese N."/>
            <person name="Submissions S."/>
        </authorList>
    </citation>
    <scope>NUCLEOTIDE SEQUENCE [LARGE SCALE GENOMIC DNA]</scope>
    <source>
        <strain evidence="7 8">OK806</strain>
    </source>
</reference>
<name>A0A7Z7N6V7_9BURK</name>
<comment type="subcellular location">
    <subcellularLocation>
        <location evidence="1">Endomembrane system</location>
        <topology evidence="1">Multi-pass membrane protein</topology>
    </subcellularLocation>
</comment>
<feature type="transmembrane region" description="Helical" evidence="5">
    <location>
        <begin position="264"/>
        <end position="286"/>
    </location>
</feature>
<evidence type="ECO:0000256" key="2">
    <source>
        <dbReference type="ARBA" id="ARBA00022692"/>
    </source>
</evidence>